<dbReference type="RefSeq" id="WP_253887484.1">
    <property type="nucleotide sequence ID" value="NZ_BAAAVB010000009.1"/>
</dbReference>
<evidence type="ECO:0000313" key="2">
    <source>
        <dbReference type="Proteomes" id="UP001205185"/>
    </source>
</evidence>
<sequence>MHTGFHMNTWAKVEDTCEITFAPDGPAAMSLYFGGRMEGFEIVLTRAGLERLATVAVEARDKLAAHAEGKLAA</sequence>
<accession>A0ABT1ID12</accession>
<proteinExistence type="predicted"/>
<reference evidence="1 2" key="1">
    <citation type="submission" date="2022-06" db="EMBL/GenBank/DDBJ databases">
        <title>Genomic Encyclopedia of Archaeal and Bacterial Type Strains, Phase II (KMG-II): from individual species to whole genera.</title>
        <authorList>
            <person name="Goeker M."/>
        </authorList>
    </citation>
    <scope>NUCLEOTIDE SEQUENCE [LARGE SCALE GENOMIC DNA]</scope>
    <source>
        <strain evidence="1 2">DSM 44255</strain>
    </source>
</reference>
<dbReference type="EMBL" id="JAMTCO010000007">
    <property type="protein sequence ID" value="MCP2270522.1"/>
    <property type="molecule type" value="Genomic_DNA"/>
</dbReference>
<keyword evidence="2" id="KW-1185">Reference proteome</keyword>
<dbReference type="Proteomes" id="UP001205185">
    <property type="component" value="Unassembled WGS sequence"/>
</dbReference>
<comment type="caution">
    <text evidence="1">The sequence shown here is derived from an EMBL/GenBank/DDBJ whole genome shotgun (WGS) entry which is preliminary data.</text>
</comment>
<name>A0ABT1ID12_9PSEU</name>
<protein>
    <submittedName>
        <fullName evidence="1">Uncharacterized protein</fullName>
    </submittedName>
</protein>
<organism evidence="1 2">
    <name type="scientific">Actinokineospora diospyrosa</name>
    <dbReference type="NCBI Taxonomy" id="103728"/>
    <lineage>
        <taxon>Bacteria</taxon>
        <taxon>Bacillati</taxon>
        <taxon>Actinomycetota</taxon>
        <taxon>Actinomycetes</taxon>
        <taxon>Pseudonocardiales</taxon>
        <taxon>Pseudonocardiaceae</taxon>
        <taxon>Actinokineospora</taxon>
    </lineage>
</organism>
<evidence type="ECO:0000313" key="1">
    <source>
        <dbReference type="EMBL" id="MCP2270522.1"/>
    </source>
</evidence>
<gene>
    <name evidence="1" type="ORF">LV75_003023</name>
</gene>